<organism evidence="2 3">
    <name type="scientific">Pseudomonas reactans</name>
    <dbReference type="NCBI Taxonomy" id="117680"/>
    <lineage>
        <taxon>Bacteria</taxon>
        <taxon>Pseudomonadati</taxon>
        <taxon>Pseudomonadota</taxon>
        <taxon>Gammaproteobacteria</taxon>
        <taxon>Pseudomonadales</taxon>
        <taxon>Pseudomonadaceae</taxon>
        <taxon>Pseudomonas</taxon>
    </lineage>
</organism>
<dbReference type="RefSeq" id="WP_177110735.1">
    <property type="nucleotide sequence ID" value="NZ_JACASB010000114.1"/>
</dbReference>
<sequence length="164" mass="17820">MSQEHELARSAADLRTIAHAAPTAKIERQELAAAEQQAERERIAQLGGSAELVLDLEARLAAAVNDRKRAQVEANYAKKKLEQVFESVSTAVGRDVRQLSVVHLGMALTDSQSKLVTLAGHIDKARTLDDLVILKRVASNLGVIQPQTMAQAAQLMGLSHRRVV</sequence>
<protein>
    <submittedName>
        <fullName evidence="2">Uncharacterized protein</fullName>
    </submittedName>
</protein>
<feature type="coiled-coil region" evidence="1">
    <location>
        <begin position="24"/>
        <end position="73"/>
    </location>
</feature>
<evidence type="ECO:0000313" key="2">
    <source>
        <dbReference type="EMBL" id="NWE87959.1"/>
    </source>
</evidence>
<accession>A0A7Y8FZE3</accession>
<reference evidence="2 3" key="1">
    <citation type="submission" date="2020-04" db="EMBL/GenBank/DDBJ databases">
        <title>Molecular characterization of pseudomonads from Agaricus bisporus reveal novel blotch 2 pathogens in Western Europe.</title>
        <authorList>
            <person name="Taparia T."/>
            <person name="Krijger M."/>
            <person name="Haynes E."/>
            <person name="Elpinstone J.G."/>
            <person name="Noble R."/>
            <person name="Van Der Wolf J."/>
        </authorList>
    </citation>
    <scope>NUCLEOTIDE SEQUENCE [LARGE SCALE GENOMIC DNA]</scope>
    <source>
        <strain evidence="2 3">P8021</strain>
    </source>
</reference>
<comment type="caution">
    <text evidence="2">The sequence shown here is derived from an EMBL/GenBank/DDBJ whole genome shotgun (WGS) entry which is preliminary data.</text>
</comment>
<dbReference type="AlphaFoldDB" id="A0A7Y8FZE3"/>
<gene>
    <name evidence="2" type="ORF">HX893_07420</name>
</gene>
<proteinExistence type="predicted"/>
<dbReference type="Proteomes" id="UP000585226">
    <property type="component" value="Unassembled WGS sequence"/>
</dbReference>
<evidence type="ECO:0000256" key="1">
    <source>
        <dbReference type="SAM" id="Coils"/>
    </source>
</evidence>
<name>A0A7Y8FZE3_9PSED</name>
<keyword evidence="1" id="KW-0175">Coiled coil</keyword>
<evidence type="ECO:0000313" key="3">
    <source>
        <dbReference type="Proteomes" id="UP000585226"/>
    </source>
</evidence>
<dbReference type="EMBL" id="JACASD010000015">
    <property type="protein sequence ID" value="NWE87959.1"/>
    <property type="molecule type" value="Genomic_DNA"/>
</dbReference>